<proteinExistence type="predicted"/>
<dbReference type="InterPro" id="IPR026960">
    <property type="entry name" value="RVT-Znf"/>
</dbReference>
<dbReference type="PANTHER" id="PTHR33116:SF86">
    <property type="entry name" value="REVERSE TRANSCRIPTASE DOMAIN-CONTAINING PROTEIN"/>
    <property type="match status" value="1"/>
</dbReference>
<dbReference type="AlphaFoldDB" id="A0A6D2JMB4"/>
<dbReference type="Proteomes" id="UP000467841">
    <property type="component" value="Unassembled WGS sequence"/>
</dbReference>
<comment type="caution">
    <text evidence="2">The sequence shown here is derived from an EMBL/GenBank/DDBJ whole genome shotgun (WGS) entry which is preliminary data.</text>
</comment>
<evidence type="ECO:0000313" key="3">
    <source>
        <dbReference type="Proteomes" id="UP000467841"/>
    </source>
</evidence>
<evidence type="ECO:0000259" key="1">
    <source>
        <dbReference type="Pfam" id="PF13966"/>
    </source>
</evidence>
<accession>A0A6D2JMB4</accession>
<dbReference type="OrthoDB" id="1932527at2759"/>
<protein>
    <recommendedName>
        <fullName evidence="1">Reverse transcriptase zinc-binding domain-containing protein</fullName>
    </recommendedName>
</protein>
<dbReference type="PANTHER" id="PTHR33116">
    <property type="entry name" value="REVERSE TRANSCRIPTASE ZINC-BINDING DOMAIN-CONTAINING PROTEIN-RELATED-RELATED"/>
    <property type="match status" value="1"/>
</dbReference>
<evidence type="ECO:0000313" key="2">
    <source>
        <dbReference type="EMBL" id="CAA7044913.1"/>
    </source>
</evidence>
<organism evidence="2 3">
    <name type="scientific">Microthlaspi erraticum</name>
    <dbReference type="NCBI Taxonomy" id="1685480"/>
    <lineage>
        <taxon>Eukaryota</taxon>
        <taxon>Viridiplantae</taxon>
        <taxon>Streptophyta</taxon>
        <taxon>Embryophyta</taxon>
        <taxon>Tracheophyta</taxon>
        <taxon>Spermatophyta</taxon>
        <taxon>Magnoliopsida</taxon>
        <taxon>eudicotyledons</taxon>
        <taxon>Gunneridae</taxon>
        <taxon>Pentapetalae</taxon>
        <taxon>rosids</taxon>
        <taxon>malvids</taxon>
        <taxon>Brassicales</taxon>
        <taxon>Brassicaceae</taxon>
        <taxon>Coluteocarpeae</taxon>
        <taxon>Microthlaspi</taxon>
    </lineage>
</organism>
<name>A0A6D2JMB4_9BRAS</name>
<dbReference type="EMBL" id="CACVBM020001309">
    <property type="protein sequence ID" value="CAA7044913.1"/>
    <property type="molecule type" value="Genomic_DNA"/>
</dbReference>
<sequence>MSKAYDRVEWQFVEATMRKMGFGERWIGWIMKCIKSVVYKVLINGQPRGKITPNRGYVREILYLPTFILCTEVLISNLKRAESVKSLTGLKVARASPPVSHLLFADDSLFFCKATVEESAVLLQILQNYERASGQKINFDKSSIQFGHTVETTVRAEIHQMLAEADKRLDIKVLSKGGKEVMSIVSARPLVCKGLIKRVGSGSSISVWYDPWISDSCPRPAICKGINYYPHLTVNQLINSQTSTWNRPLLQQFFESEEITRITGIPVATGYKPDTWGWFYTTTGRYTVKSGYTVLQELSQMRGHYQFGPDTRRLQAQSWKVKCTTKLQHFLWQIITGCLSVGARLCSRGMRVDPLCVRCGMGDET</sequence>
<feature type="domain" description="Reverse transcriptase zinc-binding" evidence="1">
    <location>
        <begin position="286"/>
        <end position="365"/>
    </location>
</feature>
<dbReference type="Pfam" id="PF13966">
    <property type="entry name" value="zf-RVT"/>
    <property type="match status" value="1"/>
</dbReference>
<reference evidence="2" key="1">
    <citation type="submission" date="2020-01" db="EMBL/GenBank/DDBJ databases">
        <authorList>
            <person name="Mishra B."/>
        </authorList>
    </citation>
    <scope>NUCLEOTIDE SEQUENCE [LARGE SCALE GENOMIC DNA]</scope>
</reference>
<gene>
    <name evidence="2" type="ORF">MERR_LOCUS32148</name>
</gene>
<keyword evidence="3" id="KW-1185">Reference proteome</keyword>